<dbReference type="Proteomes" id="UP000196027">
    <property type="component" value="Chromosome"/>
</dbReference>
<comment type="catalytic activity">
    <reaction evidence="6">
        <text>guanosine(2069) in 23S rRNA + S-adenosyl-L-methionine = N(2)-methylguanosine(2069) in 23S rRNA + S-adenosyl-L-homocysteine + H(+)</text>
        <dbReference type="Rhea" id="RHEA:43772"/>
        <dbReference type="Rhea" id="RHEA-COMP:10688"/>
        <dbReference type="Rhea" id="RHEA-COMP:10689"/>
        <dbReference type="ChEBI" id="CHEBI:15378"/>
        <dbReference type="ChEBI" id="CHEBI:57856"/>
        <dbReference type="ChEBI" id="CHEBI:59789"/>
        <dbReference type="ChEBI" id="CHEBI:74269"/>
        <dbReference type="ChEBI" id="CHEBI:74481"/>
        <dbReference type="EC" id="2.1.1.264"/>
    </reaction>
</comment>
<keyword evidence="10" id="KW-1185">Reference proteome</keyword>
<dbReference type="PROSITE" id="PS01261">
    <property type="entry name" value="UPF0020"/>
    <property type="match status" value="1"/>
</dbReference>
<organism evidence="9 10">
    <name type="scientific">Oleiphilus messinensis</name>
    <dbReference type="NCBI Taxonomy" id="141451"/>
    <lineage>
        <taxon>Bacteria</taxon>
        <taxon>Pseudomonadati</taxon>
        <taxon>Pseudomonadota</taxon>
        <taxon>Gammaproteobacteria</taxon>
        <taxon>Oceanospirillales</taxon>
        <taxon>Oleiphilaceae</taxon>
        <taxon>Oleiphilus</taxon>
    </lineage>
</organism>
<dbReference type="GO" id="GO:0052915">
    <property type="term" value="F:23S rRNA (guanine(2445)-N(2))-methyltransferase activity"/>
    <property type="evidence" value="ECO:0007669"/>
    <property type="project" value="UniProtKB-UniRule"/>
</dbReference>
<evidence type="ECO:0000313" key="9">
    <source>
        <dbReference type="EMBL" id="ARU57496.1"/>
    </source>
</evidence>
<dbReference type="CDD" id="cd11715">
    <property type="entry name" value="THUMP_AdoMetMT"/>
    <property type="match status" value="1"/>
</dbReference>
<dbReference type="PANTHER" id="PTHR47313:SF1">
    <property type="entry name" value="RIBOSOMAL RNA LARGE SUBUNIT METHYLTRANSFERASE K_L"/>
    <property type="match status" value="1"/>
</dbReference>
<dbReference type="GO" id="GO:0070043">
    <property type="term" value="F:rRNA (guanine-N7-)-methyltransferase activity"/>
    <property type="evidence" value="ECO:0007669"/>
    <property type="project" value="UniProtKB-UniRule"/>
</dbReference>
<keyword evidence="5 6" id="KW-0949">S-adenosyl-L-methionine</keyword>
<dbReference type="Gene3D" id="3.30.2130.30">
    <property type="match status" value="1"/>
</dbReference>
<keyword evidence="3 6" id="KW-0489">Methyltransferase</keyword>
<dbReference type="KEGG" id="ome:OLMES_3460"/>
<evidence type="ECO:0000256" key="7">
    <source>
        <dbReference type="PROSITE-ProRule" id="PRU00529"/>
    </source>
</evidence>
<dbReference type="Gene3D" id="3.30.750.80">
    <property type="entry name" value="RNA methyltransferase domain (HRMD) like"/>
    <property type="match status" value="1"/>
</dbReference>
<proteinExistence type="inferred from homology"/>
<evidence type="ECO:0000256" key="3">
    <source>
        <dbReference type="ARBA" id="ARBA00022603"/>
    </source>
</evidence>
<dbReference type="GO" id="GO:0003723">
    <property type="term" value="F:RNA binding"/>
    <property type="evidence" value="ECO:0007669"/>
    <property type="project" value="UniProtKB-UniRule"/>
</dbReference>
<dbReference type="PANTHER" id="PTHR47313">
    <property type="entry name" value="RIBOSOMAL RNA LARGE SUBUNIT METHYLTRANSFERASE K/L"/>
    <property type="match status" value="1"/>
</dbReference>
<dbReference type="Pfam" id="PF02926">
    <property type="entry name" value="THUMP"/>
    <property type="match status" value="1"/>
</dbReference>
<dbReference type="RefSeq" id="WP_087462388.1">
    <property type="nucleotide sequence ID" value="NZ_CP021425.1"/>
</dbReference>
<keyword evidence="1 6" id="KW-0963">Cytoplasm</keyword>
<dbReference type="SMART" id="SM00981">
    <property type="entry name" value="THUMP"/>
    <property type="match status" value="1"/>
</dbReference>
<dbReference type="Pfam" id="PF22020">
    <property type="entry name" value="RlmL_1st"/>
    <property type="match status" value="1"/>
</dbReference>
<dbReference type="Pfam" id="PF10672">
    <property type="entry name" value="Methyltrans_SAM"/>
    <property type="match status" value="1"/>
</dbReference>
<dbReference type="InterPro" id="IPR000241">
    <property type="entry name" value="RlmKL-like_Mtase"/>
</dbReference>
<dbReference type="InterPro" id="IPR002052">
    <property type="entry name" value="DNA_methylase_N6_adenine_CS"/>
</dbReference>
<dbReference type="OrthoDB" id="9809404at2"/>
<evidence type="ECO:0000256" key="6">
    <source>
        <dbReference type="HAMAP-Rule" id="MF_01858"/>
    </source>
</evidence>
<name>A0A1Y0ICJ1_9GAMM</name>
<dbReference type="InterPro" id="IPR054170">
    <property type="entry name" value="RlmL_1st"/>
</dbReference>
<keyword evidence="2 6" id="KW-0698">rRNA processing</keyword>
<dbReference type="InterPro" id="IPR053943">
    <property type="entry name" value="RlmKL-like_Mtase_CS"/>
</dbReference>
<comment type="function">
    <text evidence="6">Specifically methylates the guanine in position 2445 (m2G2445) and the guanine in position 2069 (m7G2069) of 23S rRNA.</text>
</comment>
<comment type="similarity">
    <text evidence="6">Belongs to the methyltransferase superfamily. RlmKL family.</text>
</comment>
<evidence type="ECO:0000256" key="1">
    <source>
        <dbReference type="ARBA" id="ARBA00022490"/>
    </source>
</evidence>
<dbReference type="GO" id="GO:0005737">
    <property type="term" value="C:cytoplasm"/>
    <property type="evidence" value="ECO:0007669"/>
    <property type="project" value="UniProtKB-SubCell"/>
</dbReference>
<dbReference type="Pfam" id="PF01170">
    <property type="entry name" value="UPF0020"/>
    <property type="match status" value="1"/>
</dbReference>
<dbReference type="CDD" id="cd02440">
    <property type="entry name" value="AdoMet_MTases"/>
    <property type="match status" value="1"/>
</dbReference>
<dbReference type="PROSITE" id="PS00092">
    <property type="entry name" value="N6_MTASE"/>
    <property type="match status" value="1"/>
</dbReference>
<evidence type="ECO:0000259" key="8">
    <source>
        <dbReference type="PROSITE" id="PS51165"/>
    </source>
</evidence>
<dbReference type="PROSITE" id="PS51165">
    <property type="entry name" value="THUMP"/>
    <property type="match status" value="1"/>
</dbReference>
<dbReference type="EC" id="2.1.1.173" evidence="6"/>
<dbReference type="EC" id="2.1.1.264" evidence="6"/>
<dbReference type="InterPro" id="IPR019614">
    <property type="entry name" value="SAM-dep_methyl-trfase"/>
</dbReference>
<dbReference type="PIRSF" id="PIRSF037618">
    <property type="entry name" value="RNA_Mtase_bacteria_prd"/>
    <property type="match status" value="1"/>
</dbReference>
<dbReference type="InterPro" id="IPR004114">
    <property type="entry name" value="THUMP_dom"/>
</dbReference>
<gene>
    <name evidence="6 9" type="primary">rlmL</name>
    <name evidence="9" type="ORF">OLMES_3460</name>
</gene>
<dbReference type="InterPro" id="IPR029063">
    <property type="entry name" value="SAM-dependent_MTases_sf"/>
</dbReference>
<evidence type="ECO:0000256" key="2">
    <source>
        <dbReference type="ARBA" id="ARBA00022552"/>
    </source>
</evidence>
<feature type="domain" description="THUMP" evidence="8">
    <location>
        <begin position="51"/>
        <end position="162"/>
    </location>
</feature>
<dbReference type="NCBIfam" id="NF008748">
    <property type="entry name" value="PRK11783.1"/>
    <property type="match status" value="1"/>
</dbReference>
<reference evidence="9 10" key="1">
    <citation type="submission" date="2017-05" db="EMBL/GenBank/DDBJ databases">
        <title>Genomic insights into alkan degradation activity of Oleiphilus messinensis.</title>
        <authorList>
            <person name="Kozyavkin S.A."/>
            <person name="Slesarev A.I."/>
            <person name="Golyshin P.N."/>
            <person name="Korzhenkov A."/>
            <person name="Golyshina O.N."/>
            <person name="Toshchakov S.V."/>
        </authorList>
    </citation>
    <scope>NUCLEOTIDE SEQUENCE [LARGE SCALE GENOMIC DNA]</scope>
    <source>
        <strain evidence="9 10">ME102</strain>
    </source>
</reference>
<protein>
    <recommendedName>
        <fullName evidence="6">Ribosomal RNA large subunit methyltransferase K/L</fullName>
    </recommendedName>
    <domain>
        <recommendedName>
            <fullName evidence="6">23S rRNA m2G2445 methyltransferase</fullName>
            <ecNumber evidence="6">2.1.1.173</ecNumber>
        </recommendedName>
        <alternativeName>
            <fullName evidence="6">rRNA (guanine-N(2)-)-methyltransferase RlmL</fullName>
        </alternativeName>
    </domain>
    <domain>
        <recommendedName>
            <fullName evidence="6">23S rRNA m7G2069 methyltransferase</fullName>
            <ecNumber evidence="6">2.1.1.264</ecNumber>
        </recommendedName>
        <alternativeName>
            <fullName evidence="6">rRNA (guanine-N(7)-)-methyltransferase RlmK</fullName>
        </alternativeName>
    </domain>
</protein>
<comment type="catalytic activity">
    <reaction evidence="6">
        <text>guanosine(2445) in 23S rRNA + S-adenosyl-L-methionine = N(2)-methylguanosine(2445) in 23S rRNA + S-adenosyl-L-homocysteine + H(+)</text>
        <dbReference type="Rhea" id="RHEA:42740"/>
        <dbReference type="Rhea" id="RHEA-COMP:10215"/>
        <dbReference type="Rhea" id="RHEA-COMP:10216"/>
        <dbReference type="ChEBI" id="CHEBI:15378"/>
        <dbReference type="ChEBI" id="CHEBI:57856"/>
        <dbReference type="ChEBI" id="CHEBI:59789"/>
        <dbReference type="ChEBI" id="CHEBI:74269"/>
        <dbReference type="ChEBI" id="CHEBI:74481"/>
        <dbReference type="EC" id="2.1.1.173"/>
    </reaction>
</comment>
<dbReference type="SUPFAM" id="SSF53335">
    <property type="entry name" value="S-adenosyl-L-methionine-dependent methyltransferases"/>
    <property type="match status" value="2"/>
</dbReference>
<dbReference type="EMBL" id="CP021425">
    <property type="protein sequence ID" value="ARU57496.1"/>
    <property type="molecule type" value="Genomic_DNA"/>
</dbReference>
<dbReference type="Gene3D" id="3.40.50.150">
    <property type="entry name" value="Vaccinia Virus protein VP39"/>
    <property type="match status" value="2"/>
</dbReference>
<comment type="subcellular location">
    <subcellularLocation>
        <location evidence="6">Cytoplasm</location>
    </subcellularLocation>
</comment>
<evidence type="ECO:0000313" key="10">
    <source>
        <dbReference type="Proteomes" id="UP000196027"/>
    </source>
</evidence>
<keyword evidence="4 6" id="KW-0808">Transferase</keyword>
<sequence>MSDQIIYVTCPKGVEYLLEEELKALGLSIVKVTPFGVYVGDFQSRSEAINAAYKVCLWSRIANRVMWILLEAPCDTADQLYSAVHSVAWEQEFDIEKSFSVRFTGTNRQIKNTLFAAQKVKDAVVDRFRDKLGDRPNVSGKNPDIFISGHLNRGKLTLALDLSGSSLHQRGYRENAGKAPLKENLAAAVIRRADLARFWEKELNLQEKSVQEIKSICIADPLCGSGTLLIEAAMMALNLAPGLLRKHFGFTHWKGHDPAVWHALIEHAKTDRIPAETLRGRIRFSGSDIDAQVVSTAKDNAEKAGVAELVTFSVLQAENWTVAPDTEVLCMITNPPYGERLGEVKALENLYRAIGENLHGQDVAEKWWYLFTSNPDLSRQTRWRADKTYKFMNGALPCVLYCFSLRDENYLDPSKARALRGQNWKVSHPERAAMLVNRLKKNQKLLKKWLVSEGIQCYRWYDADMPEYSVAIDLYQDWYHVQEYVAPASVSVESARERFFEVLSVLRDEFSVNPQKIIYKRRSRQSGATQYQKISDESAVFDVNEYGVRLEVNLTDYLDTGLFLDHRPIRHWIQQNAKGKSFLNLFCYTGAVTAHAVKGGASRTVSVDMSNTYIEWAKRNLQKNTAEVRQHEFIRDDCFAWLKACKERFDLIFLDPPTFSNSKKMSGILDIQRDHSGLIDQCVSLLNPGGVLIFSNNLRKFKLDEGLRSRYQVVDITKRSIDRDFLRNTRIHNCWDIRRA</sequence>
<keyword evidence="7" id="KW-0694">RNA-binding</keyword>
<dbReference type="HAMAP" id="MF_01858">
    <property type="entry name" value="23SrRNA_methyltr_KL"/>
    <property type="match status" value="1"/>
</dbReference>
<evidence type="ECO:0000256" key="4">
    <source>
        <dbReference type="ARBA" id="ARBA00022679"/>
    </source>
</evidence>
<dbReference type="AlphaFoldDB" id="A0A1Y0ICJ1"/>
<evidence type="ECO:0000256" key="5">
    <source>
        <dbReference type="ARBA" id="ARBA00022691"/>
    </source>
</evidence>
<dbReference type="InterPro" id="IPR017244">
    <property type="entry name" value="23SrRNA_methyltr_KL"/>
</dbReference>
<accession>A0A1Y0ICJ1</accession>